<protein>
    <submittedName>
        <fullName evidence="1">Uncharacterized protein</fullName>
    </submittedName>
</protein>
<gene>
    <name evidence="1" type="ORF">METZ01_LOCUS349383</name>
</gene>
<sequence>MINTPKFIAVSLYFFAAIQGANAKELKLDDLFPKDRLLEVNITI</sequence>
<dbReference type="EMBL" id="UINC01121396">
    <property type="protein sequence ID" value="SVC96529.1"/>
    <property type="molecule type" value="Genomic_DNA"/>
</dbReference>
<evidence type="ECO:0000313" key="1">
    <source>
        <dbReference type="EMBL" id="SVC96529.1"/>
    </source>
</evidence>
<proteinExistence type="predicted"/>
<dbReference type="AlphaFoldDB" id="A0A382RFN9"/>
<name>A0A382RFN9_9ZZZZ</name>
<feature type="non-terminal residue" evidence="1">
    <location>
        <position position="44"/>
    </location>
</feature>
<accession>A0A382RFN9</accession>
<organism evidence="1">
    <name type="scientific">marine metagenome</name>
    <dbReference type="NCBI Taxonomy" id="408172"/>
    <lineage>
        <taxon>unclassified sequences</taxon>
        <taxon>metagenomes</taxon>
        <taxon>ecological metagenomes</taxon>
    </lineage>
</organism>
<reference evidence="1" key="1">
    <citation type="submission" date="2018-05" db="EMBL/GenBank/DDBJ databases">
        <authorList>
            <person name="Lanie J.A."/>
            <person name="Ng W.-L."/>
            <person name="Kazmierczak K.M."/>
            <person name="Andrzejewski T.M."/>
            <person name="Davidsen T.M."/>
            <person name="Wayne K.J."/>
            <person name="Tettelin H."/>
            <person name="Glass J.I."/>
            <person name="Rusch D."/>
            <person name="Podicherti R."/>
            <person name="Tsui H.-C.T."/>
            <person name="Winkler M.E."/>
        </authorList>
    </citation>
    <scope>NUCLEOTIDE SEQUENCE</scope>
</reference>